<accession>A0ABW6SM91</accession>
<keyword evidence="3" id="KW-1185">Reference proteome</keyword>
<evidence type="ECO:0000313" key="3">
    <source>
        <dbReference type="Proteomes" id="UP001602013"/>
    </source>
</evidence>
<dbReference type="RefSeq" id="WP_387409142.1">
    <property type="nucleotide sequence ID" value="NZ_JBIASD010000003.1"/>
</dbReference>
<proteinExistence type="predicted"/>
<keyword evidence="1" id="KW-0732">Signal</keyword>
<evidence type="ECO:0000313" key="2">
    <source>
        <dbReference type="EMBL" id="MFF3665129.1"/>
    </source>
</evidence>
<feature type="signal peptide" evidence="1">
    <location>
        <begin position="1"/>
        <end position="25"/>
    </location>
</feature>
<evidence type="ECO:0000256" key="1">
    <source>
        <dbReference type="SAM" id="SignalP"/>
    </source>
</evidence>
<dbReference type="EMBL" id="JBIASD010000003">
    <property type="protein sequence ID" value="MFF3665129.1"/>
    <property type="molecule type" value="Genomic_DNA"/>
</dbReference>
<gene>
    <name evidence="2" type="ORF">ACFYXI_06005</name>
</gene>
<sequence>MISQGRVPLSVAALVAVALTSGAQAAEGATAQRATSAAGAVQAASTRTVYGFARPDGAGAMIVSPRKATRTGTRYRLLPIASAKELRMAYGSSLDYRRVTTACDLKETEGSVAIDAKGIGTTRCTGKDLSFTLSLGPVPVVVTYDPATGAATRVREILNPLDAPTSALGMASGGRGAVTFTPYKVKRVPNMGYSFMKKAGAPIALPYNGMVVFYRTGRSCADNSQQPTTTDRNGVGTRRCTAADLTRALRALKTIQVKVDYMKASRELMEIREIYPCQGDTCG</sequence>
<organism evidence="2 3">
    <name type="scientific">Microtetraspora malaysiensis</name>
    <dbReference type="NCBI Taxonomy" id="161358"/>
    <lineage>
        <taxon>Bacteria</taxon>
        <taxon>Bacillati</taxon>
        <taxon>Actinomycetota</taxon>
        <taxon>Actinomycetes</taxon>
        <taxon>Streptosporangiales</taxon>
        <taxon>Streptosporangiaceae</taxon>
        <taxon>Microtetraspora</taxon>
    </lineage>
</organism>
<reference evidence="2 3" key="1">
    <citation type="submission" date="2024-10" db="EMBL/GenBank/DDBJ databases">
        <title>The Natural Products Discovery Center: Release of the First 8490 Sequenced Strains for Exploring Actinobacteria Biosynthetic Diversity.</title>
        <authorList>
            <person name="Kalkreuter E."/>
            <person name="Kautsar S.A."/>
            <person name="Yang D."/>
            <person name="Bader C.D."/>
            <person name="Teijaro C.N."/>
            <person name="Fluegel L."/>
            <person name="Davis C.M."/>
            <person name="Simpson J.R."/>
            <person name="Lauterbach L."/>
            <person name="Steele A.D."/>
            <person name="Gui C."/>
            <person name="Meng S."/>
            <person name="Li G."/>
            <person name="Viehrig K."/>
            <person name="Ye F."/>
            <person name="Su P."/>
            <person name="Kiefer A.F."/>
            <person name="Nichols A."/>
            <person name="Cepeda A.J."/>
            <person name="Yan W."/>
            <person name="Fan B."/>
            <person name="Jiang Y."/>
            <person name="Adhikari A."/>
            <person name="Zheng C.-J."/>
            <person name="Schuster L."/>
            <person name="Cowan T.M."/>
            <person name="Smanski M.J."/>
            <person name="Chevrette M.G."/>
            <person name="De Carvalho L.P.S."/>
            <person name="Shen B."/>
        </authorList>
    </citation>
    <scope>NUCLEOTIDE SEQUENCE [LARGE SCALE GENOMIC DNA]</scope>
    <source>
        <strain evidence="2 3">NPDC002173</strain>
    </source>
</reference>
<name>A0ABW6SM91_9ACTN</name>
<dbReference type="Proteomes" id="UP001602013">
    <property type="component" value="Unassembled WGS sequence"/>
</dbReference>
<protein>
    <submittedName>
        <fullName evidence="2">Uncharacterized protein</fullName>
    </submittedName>
</protein>
<feature type="chain" id="PRO_5046874094" evidence="1">
    <location>
        <begin position="26"/>
        <end position="283"/>
    </location>
</feature>
<comment type="caution">
    <text evidence="2">The sequence shown here is derived from an EMBL/GenBank/DDBJ whole genome shotgun (WGS) entry which is preliminary data.</text>
</comment>